<dbReference type="GO" id="GO:0003735">
    <property type="term" value="F:structural constituent of ribosome"/>
    <property type="evidence" value="ECO:0007669"/>
    <property type="project" value="InterPro"/>
</dbReference>
<sequence>MSKISSEFLKTTISQMLTERKKREFSETIELQIGLRDYDPEKDKRFSGSIKLPNMPYPNKKVAVIGNIKHCDEAKALGVDYIDVEGLKKFNKDKKLIKKWSKPFDTLICTESLMKQVPRLLGNTLNKIGKFPISITEGESVSSKVKELQQTVKFQLKKVICLATAVGTDKLTEEQIRQNINMSINFLVSLLKKGWQNIKTLHIKTTMSKSYTIYG</sequence>
<evidence type="ECO:0000256" key="2">
    <source>
        <dbReference type="ARBA" id="ARBA00022980"/>
    </source>
</evidence>
<dbReference type="InterPro" id="IPR028364">
    <property type="entry name" value="Ribosomal_uL1/biogenesis"/>
</dbReference>
<dbReference type="PANTHER" id="PTHR23105">
    <property type="entry name" value="RIBOSOMAL PROTEIN L7AE FAMILY MEMBER"/>
    <property type="match status" value="1"/>
</dbReference>
<dbReference type="InterPro" id="IPR023674">
    <property type="entry name" value="Ribosomal_uL1-like"/>
</dbReference>
<reference evidence="4 5" key="1">
    <citation type="submission" date="2011-07" db="EMBL/GenBank/DDBJ databases">
        <authorList>
            <person name="Coyne R."/>
            <person name="Brami D."/>
            <person name="Johnson J."/>
            <person name="Hostetler J."/>
            <person name="Hannick L."/>
            <person name="Clark T."/>
            <person name="Cassidy-Hanley D."/>
            <person name="Inman J."/>
        </authorList>
    </citation>
    <scope>NUCLEOTIDE SEQUENCE [LARGE SCALE GENOMIC DNA]</scope>
    <source>
        <strain evidence="4 5">G5</strain>
    </source>
</reference>
<dbReference type="Proteomes" id="UP000008983">
    <property type="component" value="Unassembled WGS sequence"/>
</dbReference>
<dbReference type="Pfam" id="PF00687">
    <property type="entry name" value="Ribosomal_L1"/>
    <property type="match status" value="1"/>
</dbReference>
<evidence type="ECO:0000313" key="4">
    <source>
        <dbReference type="EMBL" id="EGR28911.1"/>
    </source>
</evidence>
<evidence type="ECO:0000256" key="3">
    <source>
        <dbReference type="ARBA" id="ARBA00023274"/>
    </source>
</evidence>
<evidence type="ECO:0000313" key="5">
    <source>
        <dbReference type="Proteomes" id="UP000008983"/>
    </source>
</evidence>
<comment type="similarity">
    <text evidence="1">Belongs to the universal ribosomal protein uL1 family.</text>
</comment>
<dbReference type="FunCoup" id="G0R0V1">
    <property type="interactions" value="383"/>
</dbReference>
<dbReference type="Gene3D" id="3.30.190.20">
    <property type="match status" value="1"/>
</dbReference>
<dbReference type="GeneID" id="14904999"/>
<keyword evidence="5" id="KW-1185">Reference proteome</keyword>
<dbReference type="PIRSF" id="PIRSF002155">
    <property type="entry name" value="Ribosomal_L1"/>
    <property type="match status" value="1"/>
</dbReference>
<evidence type="ECO:0008006" key="6">
    <source>
        <dbReference type="Google" id="ProtNLM"/>
    </source>
</evidence>
<organism evidence="4 5">
    <name type="scientific">Ichthyophthirius multifiliis</name>
    <name type="common">White spot disease agent</name>
    <name type="synonym">Ich</name>
    <dbReference type="NCBI Taxonomy" id="5932"/>
    <lineage>
        <taxon>Eukaryota</taxon>
        <taxon>Sar</taxon>
        <taxon>Alveolata</taxon>
        <taxon>Ciliophora</taxon>
        <taxon>Intramacronucleata</taxon>
        <taxon>Oligohymenophorea</taxon>
        <taxon>Hymenostomatida</taxon>
        <taxon>Ophryoglenina</taxon>
        <taxon>Ichthyophthirius</taxon>
    </lineage>
</organism>
<dbReference type="STRING" id="857967.G0R0V1"/>
<accession>G0R0V1</accession>
<name>G0R0V1_ICHMU</name>
<dbReference type="AlphaFoldDB" id="G0R0V1"/>
<dbReference type="GO" id="GO:0003723">
    <property type="term" value="F:RNA binding"/>
    <property type="evidence" value="ECO:0007669"/>
    <property type="project" value="InterPro"/>
</dbReference>
<dbReference type="OrthoDB" id="2449818at2759"/>
<dbReference type="eggNOG" id="KOG1570">
    <property type="taxonomic scope" value="Eukaryota"/>
</dbReference>
<dbReference type="FunFam" id="3.40.50.790:FF:000005">
    <property type="entry name" value="50S ribosomal protein L1"/>
    <property type="match status" value="1"/>
</dbReference>
<dbReference type="InParanoid" id="G0R0V1"/>
<keyword evidence="3" id="KW-0687">Ribonucleoprotein</keyword>
<evidence type="ECO:0000256" key="1">
    <source>
        <dbReference type="ARBA" id="ARBA00010531"/>
    </source>
</evidence>
<dbReference type="InterPro" id="IPR050257">
    <property type="entry name" value="eL8/uL1-like"/>
</dbReference>
<dbReference type="RefSeq" id="XP_004030147.1">
    <property type="nucleotide sequence ID" value="XM_004030099.1"/>
</dbReference>
<dbReference type="InterPro" id="IPR002143">
    <property type="entry name" value="Ribosomal_uL1"/>
</dbReference>
<dbReference type="Gene3D" id="3.40.50.790">
    <property type="match status" value="1"/>
</dbReference>
<dbReference type="OMA" id="GPRNKMP"/>
<dbReference type="GO" id="GO:0015934">
    <property type="term" value="C:large ribosomal subunit"/>
    <property type="evidence" value="ECO:0007669"/>
    <property type="project" value="InterPro"/>
</dbReference>
<dbReference type="CDD" id="cd00403">
    <property type="entry name" value="Ribosomal_L1"/>
    <property type="match status" value="1"/>
</dbReference>
<dbReference type="InterPro" id="IPR016095">
    <property type="entry name" value="Ribosomal_uL1_3-a/b-sand"/>
</dbReference>
<proteinExistence type="inferred from homology"/>
<dbReference type="EMBL" id="GL984204">
    <property type="protein sequence ID" value="EGR28911.1"/>
    <property type="molecule type" value="Genomic_DNA"/>
</dbReference>
<dbReference type="GO" id="GO:0006412">
    <property type="term" value="P:translation"/>
    <property type="evidence" value="ECO:0007669"/>
    <property type="project" value="InterPro"/>
</dbReference>
<gene>
    <name evidence="4" type="ORF">IMG5_167050</name>
</gene>
<keyword evidence="2" id="KW-0689">Ribosomal protein</keyword>
<protein>
    <recommendedName>
        <fullName evidence="6">Ribosomal protein</fullName>
    </recommendedName>
</protein>
<dbReference type="SUPFAM" id="SSF56808">
    <property type="entry name" value="Ribosomal protein L1"/>
    <property type="match status" value="1"/>
</dbReference>